<keyword evidence="1" id="KW-0472">Membrane</keyword>
<protein>
    <submittedName>
        <fullName evidence="2">Uncharacterized protein</fullName>
    </submittedName>
</protein>
<comment type="caution">
    <text evidence="2">The sequence shown here is derived from an EMBL/GenBank/DDBJ whole genome shotgun (WGS) entry which is preliminary data.</text>
</comment>
<name>A0A327YIY1_9FLAO</name>
<accession>A0A327YIY1</accession>
<reference evidence="2 3" key="1">
    <citation type="submission" date="2018-06" db="EMBL/GenBank/DDBJ databases">
        <title>Genomic Encyclopedia of Type Strains, Phase III (KMG-III): the genomes of soil and plant-associated and newly described type strains.</title>
        <authorList>
            <person name="Whitman W."/>
        </authorList>
    </citation>
    <scope>NUCLEOTIDE SEQUENCE [LARGE SCALE GENOMIC DNA]</scope>
    <source>
        <strain evidence="2 3">CGMCC 1.12398</strain>
    </source>
</reference>
<organism evidence="2 3">
    <name type="scientific">Flavobacterium aquaticum</name>
    <dbReference type="NCBI Taxonomy" id="1236486"/>
    <lineage>
        <taxon>Bacteria</taxon>
        <taxon>Pseudomonadati</taxon>
        <taxon>Bacteroidota</taxon>
        <taxon>Flavobacteriia</taxon>
        <taxon>Flavobacteriales</taxon>
        <taxon>Flavobacteriaceae</taxon>
        <taxon>Flavobacterium</taxon>
    </lineage>
</organism>
<dbReference type="Proteomes" id="UP000249620">
    <property type="component" value="Unassembled WGS sequence"/>
</dbReference>
<proteinExistence type="predicted"/>
<dbReference type="RefSeq" id="WP_111567674.1">
    <property type="nucleotide sequence ID" value="NZ_QLMI01000008.1"/>
</dbReference>
<feature type="transmembrane region" description="Helical" evidence="1">
    <location>
        <begin position="12"/>
        <end position="31"/>
    </location>
</feature>
<evidence type="ECO:0000313" key="2">
    <source>
        <dbReference type="EMBL" id="RAK20166.1"/>
    </source>
</evidence>
<sequence>MKEKIIAYFRKNKFGFIIIGIVFLITLPFYINARIKFSEIEKDGKAGIGKFVEYERKPKTRNYYFEYYNKNKKIRDLIKNPPDGFHKNIGRFYEIKYLDKFDDIIVNFDKEIKDTTLILKAGFSIEDIEN</sequence>
<keyword evidence="1" id="KW-0812">Transmembrane</keyword>
<dbReference type="EMBL" id="QLMI01000008">
    <property type="protein sequence ID" value="RAK20166.1"/>
    <property type="molecule type" value="Genomic_DNA"/>
</dbReference>
<dbReference type="OrthoDB" id="1376363at2"/>
<dbReference type="AlphaFoldDB" id="A0A327YIY1"/>
<gene>
    <name evidence="2" type="ORF">B0I03_10859</name>
</gene>
<keyword evidence="3" id="KW-1185">Reference proteome</keyword>
<evidence type="ECO:0000313" key="3">
    <source>
        <dbReference type="Proteomes" id="UP000249620"/>
    </source>
</evidence>
<keyword evidence="1" id="KW-1133">Transmembrane helix</keyword>
<evidence type="ECO:0000256" key="1">
    <source>
        <dbReference type="SAM" id="Phobius"/>
    </source>
</evidence>